<dbReference type="EMBL" id="KQ435872">
    <property type="protein sequence ID" value="KOX70233.1"/>
    <property type="molecule type" value="Genomic_DNA"/>
</dbReference>
<keyword evidence="3" id="KW-1185">Reference proteome</keyword>
<evidence type="ECO:0000256" key="1">
    <source>
        <dbReference type="SAM" id="MobiDB-lite"/>
    </source>
</evidence>
<name>A0A0M8ZV45_9HYME</name>
<dbReference type="AlphaFoldDB" id="A0A0M8ZV45"/>
<evidence type="ECO:0000313" key="2">
    <source>
        <dbReference type="EMBL" id="KOX70233.1"/>
    </source>
</evidence>
<gene>
    <name evidence="2" type="ORF">WN51_05669</name>
</gene>
<dbReference type="Proteomes" id="UP000053105">
    <property type="component" value="Unassembled WGS sequence"/>
</dbReference>
<organism evidence="2 3">
    <name type="scientific">Melipona quadrifasciata</name>
    <dbReference type="NCBI Taxonomy" id="166423"/>
    <lineage>
        <taxon>Eukaryota</taxon>
        <taxon>Metazoa</taxon>
        <taxon>Ecdysozoa</taxon>
        <taxon>Arthropoda</taxon>
        <taxon>Hexapoda</taxon>
        <taxon>Insecta</taxon>
        <taxon>Pterygota</taxon>
        <taxon>Neoptera</taxon>
        <taxon>Endopterygota</taxon>
        <taxon>Hymenoptera</taxon>
        <taxon>Apocrita</taxon>
        <taxon>Aculeata</taxon>
        <taxon>Apoidea</taxon>
        <taxon>Anthophila</taxon>
        <taxon>Apidae</taxon>
        <taxon>Melipona</taxon>
    </lineage>
</organism>
<reference evidence="2 3" key="1">
    <citation type="submission" date="2015-07" db="EMBL/GenBank/DDBJ databases">
        <title>The genome of Melipona quadrifasciata.</title>
        <authorList>
            <person name="Pan H."/>
            <person name="Kapheim K."/>
        </authorList>
    </citation>
    <scope>NUCLEOTIDE SEQUENCE [LARGE SCALE GENOMIC DNA]</scope>
    <source>
        <strain evidence="2">0111107301</strain>
        <tissue evidence="2">Whole body</tissue>
    </source>
</reference>
<feature type="region of interest" description="Disordered" evidence="1">
    <location>
        <begin position="1"/>
        <end position="26"/>
    </location>
</feature>
<sequence length="334" mass="37798">MDNNRKKEIKEGKSQNHRKRSTSLSDSSLVTKINRIEGMDTINPDIHTKNRFSIFAECLIKEPDNEKTNIKPLMGNLTAHKTLHLTQIHPTLRSDHPSLRNGSFHYWGDPNTKHPIWNNINRNANGSAIKNHSDLRDYQIIHNPIAQTTWIGPVKTRVDLEMHSSDLGPTAKADKHIKYNVKGRIPRQYFKPMESVSQYKLIDLVLTLSSRITNLEQICPSYGHENQQCKNVIHNQIQEGIPCSIITVAMTSRYYRANNYLESHQCIALRWKNAIESGTSRQGKVFLEPSLSARLEVLCSAPEQALDIIDTKADIAIASLATQHPATTTAKIGK</sequence>
<proteinExistence type="predicted"/>
<dbReference type="InterPro" id="IPR036691">
    <property type="entry name" value="Endo/exonu/phosph_ase_sf"/>
</dbReference>
<feature type="compositionally biased region" description="Basic and acidic residues" evidence="1">
    <location>
        <begin position="1"/>
        <end position="14"/>
    </location>
</feature>
<dbReference type="SUPFAM" id="SSF56219">
    <property type="entry name" value="DNase I-like"/>
    <property type="match status" value="1"/>
</dbReference>
<evidence type="ECO:0000313" key="3">
    <source>
        <dbReference type="Proteomes" id="UP000053105"/>
    </source>
</evidence>
<protein>
    <submittedName>
        <fullName evidence="2">Uncharacterized protein</fullName>
    </submittedName>
</protein>
<accession>A0A0M8ZV45</accession>